<dbReference type="InterPro" id="IPR002372">
    <property type="entry name" value="PQQ_rpt_dom"/>
</dbReference>
<reference evidence="2 3" key="1">
    <citation type="submission" date="2019-02" db="EMBL/GenBank/DDBJ databases">
        <title>Planctomycetal bacteria perform biofilm scaping via a novel small molecule.</title>
        <authorList>
            <person name="Jeske O."/>
            <person name="Boedeker C."/>
            <person name="Wiegand S."/>
            <person name="Breitling P."/>
            <person name="Kallscheuer N."/>
            <person name="Jogler M."/>
            <person name="Rohde M."/>
            <person name="Petersen J."/>
            <person name="Medema M.H."/>
            <person name="Surup F."/>
            <person name="Jogler C."/>
        </authorList>
    </citation>
    <scope>NUCLEOTIDE SEQUENCE [LARGE SCALE GENOMIC DNA]</scope>
    <source>
        <strain evidence="2 3">Mal15</strain>
    </source>
</reference>
<dbReference type="Proteomes" id="UP000321353">
    <property type="component" value="Chromosome"/>
</dbReference>
<dbReference type="InterPro" id="IPR011047">
    <property type="entry name" value="Quinoprotein_ADH-like_sf"/>
</dbReference>
<organism evidence="2 3">
    <name type="scientific">Stieleria maiorica</name>
    <dbReference type="NCBI Taxonomy" id="2795974"/>
    <lineage>
        <taxon>Bacteria</taxon>
        <taxon>Pseudomonadati</taxon>
        <taxon>Planctomycetota</taxon>
        <taxon>Planctomycetia</taxon>
        <taxon>Pirellulales</taxon>
        <taxon>Pirellulaceae</taxon>
        <taxon>Stieleria</taxon>
    </lineage>
</organism>
<gene>
    <name evidence="2" type="primary">bamB_6</name>
    <name evidence="2" type="ORF">Mal15_47070</name>
</gene>
<protein>
    <submittedName>
        <fullName evidence="2">Outer membrane protein assembly factor BamB</fullName>
    </submittedName>
</protein>
<dbReference type="KEGG" id="smam:Mal15_47070"/>
<proteinExistence type="predicted"/>
<dbReference type="SMART" id="SM00564">
    <property type="entry name" value="PQQ"/>
    <property type="match status" value="4"/>
</dbReference>
<accession>A0A5B9MM98</accession>
<dbReference type="EMBL" id="CP036264">
    <property type="protein sequence ID" value="QEG00636.1"/>
    <property type="molecule type" value="Genomic_DNA"/>
</dbReference>
<feature type="domain" description="Pyrrolo-quinoline quinone repeat" evidence="1">
    <location>
        <begin position="142"/>
        <end position="398"/>
    </location>
</feature>
<evidence type="ECO:0000259" key="1">
    <source>
        <dbReference type="Pfam" id="PF13360"/>
    </source>
</evidence>
<evidence type="ECO:0000313" key="3">
    <source>
        <dbReference type="Proteomes" id="UP000321353"/>
    </source>
</evidence>
<name>A0A5B9MM98_9BACT</name>
<dbReference type="Pfam" id="PF13360">
    <property type="entry name" value="PQQ_2"/>
    <property type="match status" value="1"/>
</dbReference>
<evidence type="ECO:0000313" key="2">
    <source>
        <dbReference type="EMBL" id="QEG00636.1"/>
    </source>
</evidence>
<dbReference type="Gene3D" id="2.40.10.480">
    <property type="match status" value="1"/>
</dbReference>
<dbReference type="InterPro" id="IPR018391">
    <property type="entry name" value="PQQ_b-propeller_rpt"/>
</dbReference>
<keyword evidence="3" id="KW-1185">Reference proteome</keyword>
<dbReference type="PANTHER" id="PTHR34512:SF30">
    <property type="entry name" value="OUTER MEMBRANE PROTEIN ASSEMBLY FACTOR BAMB"/>
    <property type="match status" value="1"/>
</dbReference>
<sequence length="470" mass="51414">MRAFGMAWHIKISRSRNATCFNAVGTERGQRGSAENHLESERMKALERVLVADEVTKPLAALAMVLVVFLAVATVRAGDWPQFRGPNGNGVAEGNDYPLSWGREQNIKWKVDLPAPGAGSPIVSADRVFLASGSEDGRQRSLLCFDRGDGMLLWTQTVEFGEDTTHIKNPFGSTTPAADGQRVVVWHSSAGLYCYDYSGQRLWSRDLGEFRHIWGYGSSPIIYKDRVLLQTGPGARVFLTAIDLASGKTLWETDEAYTGDKNADDVGAWSTPVVAQVDGRPQIICAMSTRVCGYDLDDGDLLWWCDGLSGSRYDAVSSSPLIENGIGFAMADLRGPAMGFRLGGTGNVTTSNRLWHVEKRNPSSVGTGIMVGRYIYRPNSGPGTLECLDAETGESLWKSRAKDHWASMVLAGGHLYALSQRGTTIVFKPNPEEFELVAENELDGVTNATPAFSEGQIFIRTEEHLYCIDQ</sequence>
<dbReference type="InterPro" id="IPR015943">
    <property type="entry name" value="WD40/YVTN_repeat-like_dom_sf"/>
</dbReference>
<dbReference type="PANTHER" id="PTHR34512">
    <property type="entry name" value="CELL SURFACE PROTEIN"/>
    <property type="match status" value="1"/>
</dbReference>
<dbReference type="AlphaFoldDB" id="A0A5B9MM98"/>
<dbReference type="Gene3D" id="2.130.10.10">
    <property type="entry name" value="YVTN repeat-like/Quinoprotein amine dehydrogenase"/>
    <property type="match status" value="1"/>
</dbReference>
<dbReference type="SUPFAM" id="SSF50998">
    <property type="entry name" value="Quinoprotein alcohol dehydrogenase-like"/>
    <property type="match status" value="1"/>
</dbReference>